<dbReference type="EMBL" id="SBIQ01000078">
    <property type="protein sequence ID" value="KAF7683515.1"/>
    <property type="molecule type" value="Genomic_DNA"/>
</dbReference>
<evidence type="ECO:0000313" key="1">
    <source>
        <dbReference type="EMBL" id="KAF7683515.1"/>
    </source>
</evidence>
<organism evidence="1 2">
    <name type="scientific">Astathelohania contejeani</name>
    <dbReference type="NCBI Taxonomy" id="164912"/>
    <lineage>
        <taxon>Eukaryota</taxon>
        <taxon>Fungi</taxon>
        <taxon>Fungi incertae sedis</taxon>
        <taxon>Microsporidia</taxon>
        <taxon>Astathelohaniidae</taxon>
        <taxon>Astathelohania</taxon>
    </lineage>
</organism>
<sequence>MKILKTRSSKPEDLGDGQTLLKAESNTPLVLQDLSPAEKLAYEEKKIGLHNMYTRKTGKIDQPLWDVDTSESAEGYFDSRGNFIMGSTAIKKVRNPMPFWLIKGEGVELHGPFSNYEMHVKDKNGELEGKSIKLESNKYFIVFDELKKSFTNPFEKNLDLSDFFREHERRESQKIKKSDDFYDEDLKIEESTKPKVNIPENRELTEKEIKDVLLRCTKCIKFLERRKATVDLVTIERKVRGLSKAKALKALDKLTGMNKLDNADFVDLLIKESKLKIFKDVDKDGFMIK</sequence>
<accession>A0ABQ7HZC7</accession>
<comment type="caution">
    <text evidence="1">The sequence shown here is derived from an EMBL/GenBank/DDBJ whole genome shotgun (WGS) entry which is preliminary data.</text>
</comment>
<proteinExistence type="predicted"/>
<evidence type="ECO:0000313" key="2">
    <source>
        <dbReference type="Proteomes" id="UP001516464"/>
    </source>
</evidence>
<protein>
    <submittedName>
        <fullName evidence="1">Uncharacterized protein</fullName>
    </submittedName>
</protein>
<name>A0ABQ7HZC7_9MICR</name>
<gene>
    <name evidence="1" type="ORF">TCON_1269</name>
</gene>
<keyword evidence="2" id="KW-1185">Reference proteome</keyword>
<reference evidence="1 2" key="1">
    <citation type="submission" date="2019-01" db="EMBL/GenBank/DDBJ databases">
        <title>Genomes sequencing and comparative genomics of infectious freshwater microsporidia, Cucumispora dikerogammari and Thelohania contejeani.</title>
        <authorList>
            <person name="Cormier A."/>
            <person name="Giraud I."/>
            <person name="Wattier R."/>
            <person name="Teixeira M."/>
            <person name="Grandjean F."/>
            <person name="Rigaud T."/>
            <person name="Cordaux R."/>
        </authorList>
    </citation>
    <scope>NUCLEOTIDE SEQUENCE [LARGE SCALE GENOMIC DNA]</scope>
    <source>
        <strain evidence="1">T1</strain>
        <tissue evidence="1">Spores</tissue>
    </source>
</reference>
<dbReference type="Proteomes" id="UP001516464">
    <property type="component" value="Unassembled WGS sequence"/>
</dbReference>